<dbReference type="GO" id="GO:0005886">
    <property type="term" value="C:plasma membrane"/>
    <property type="evidence" value="ECO:0007669"/>
    <property type="project" value="UniProtKB-SubCell"/>
</dbReference>
<evidence type="ECO:0000256" key="5">
    <source>
        <dbReference type="ARBA" id="ARBA00023136"/>
    </source>
</evidence>
<dbReference type="PANTHER" id="PTHR32322">
    <property type="entry name" value="INNER MEMBRANE TRANSPORTER"/>
    <property type="match status" value="1"/>
</dbReference>
<feature type="transmembrane region" description="Helical" evidence="6">
    <location>
        <begin position="266"/>
        <end position="283"/>
    </location>
</feature>
<proteinExistence type="predicted"/>
<sequence length="290" mass="32571">MTKEREGELLMIGLTVLEAWFPILSIVAMSYVGALHTYMYSLMIALVFYVAIMYKRKRFVELKNRAAYKDLLLTSFLITTIFVLIFIGMRYTTAGNMAVIVFLQVLFSYLYFNVLGKEKMHGIHLIGAVIMGVGALIILIPSDFSFNKGDWLILLSTTLAPILNLYQKRSRQYCSAETILGVRTIIGLPFVALLAYLLEPAVSLENFMLALPYIFIIATAVFVASKVMWIEALNRISITKLSAMLAVLPVMTLFFAYLYLDEIPTTAQMIGIVPVIIGGYLITKPIEEAK</sequence>
<feature type="transmembrane region" description="Helical" evidence="6">
    <location>
        <begin position="66"/>
        <end position="87"/>
    </location>
</feature>
<evidence type="ECO:0000313" key="8">
    <source>
        <dbReference type="EMBL" id="CAA6820020.1"/>
    </source>
</evidence>
<dbReference type="InterPro" id="IPR000620">
    <property type="entry name" value="EamA_dom"/>
</dbReference>
<dbReference type="Pfam" id="PF00892">
    <property type="entry name" value="EamA"/>
    <property type="match status" value="2"/>
</dbReference>
<reference evidence="8" key="1">
    <citation type="submission" date="2020-01" db="EMBL/GenBank/DDBJ databases">
        <authorList>
            <person name="Meier V. D."/>
            <person name="Meier V D."/>
        </authorList>
    </citation>
    <scope>NUCLEOTIDE SEQUENCE</scope>
    <source>
        <strain evidence="8">HLG_WM_MAG_05</strain>
    </source>
</reference>
<feature type="transmembrane region" description="Helical" evidence="6">
    <location>
        <begin position="38"/>
        <end position="54"/>
    </location>
</feature>
<evidence type="ECO:0000256" key="3">
    <source>
        <dbReference type="ARBA" id="ARBA00022692"/>
    </source>
</evidence>
<evidence type="ECO:0000259" key="7">
    <source>
        <dbReference type="Pfam" id="PF00892"/>
    </source>
</evidence>
<feature type="transmembrane region" description="Helical" evidence="6">
    <location>
        <begin position="93"/>
        <end position="112"/>
    </location>
</feature>
<feature type="transmembrane region" description="Helical" evidence="6">
    <location>
        <begin position="210"/>
        <end position="229"/>
    </location>
</feature>
<evidence type="ECO:0000256" key="4">
    <source>
        <dbReference type="ARBA" id="ARBA00022989"/>
    </source>
</evidence>
<feature type="domain" description="EamA" evidence="7">
    <location>
        <begin position="148"/>
        <end position="283"/>
    </location>
</feature>
<evidence type="ECO:0000256" key="2">
    <source>
        <dbReference type="ARBA" id="ARBA00022475"/>
    </source>
</evidence>
<dbReference type="SUPFAM" id="SSF103481">
    <property type="entry name" value="Multidrug resistance efflux transporter EmrE"/>
    <property type="match status" value="2"/>
</dbReference>
<organism evidence="8">
    <name type="scientific">uncultured Sulfurovum sp</name>
    <dbReference type="NCBI Taxonomy" id="269237"/>
    <lineage>
        <taxon>Bacteria</taxon>
        <taxon>Pseudomonadati</taxon>
        <taxon>Campylobacterota</taxon>
        <taxon>Epsilonproteobacteria</taxon>
        <taxon>Campylobacterales</taxon>
        <taxon>Sulfurovaceae</taxon>
        <taxon>Sulfurovum</taxon>
        <taxon>environmental samples</taxon>
    </lineage>
</organism>
<feature type="transmembrane region" description="Helical" evidence="6">
    <location>
        <begin position="124"/>
        <end position="142"/>
    </location>
</feature>
<keyword evidence="5 6" id="KW-0472">Membrane</keyword>
<evidence type="ECO:0000256" key="6">
    <source>
        <dbReference type="SAM" id="Phobius"/>
    </source>
</evidence>
<name>A0A6S6TTM5_9BACT</name>
<keyword evidence="4 6" id="KW-1133">Transmembrane helix</keyword>
<feature type="transmembrane region" description="Helical" evidence="6">
    <location>
        <begin position="178"/>
        <end position="198"/>
    </location>
</feature>
<feature type="transmembrane region" description="Helical" evidence="6">
    <location>
        <begin position="148"/>
        <end position="166"/>
    </location>
</feature>
<dbReference type="PANTHER" id="PTHR32322:SF18">
    <property type="entry name" value="S-ADENOSYLMETHIONINE_S-ADENOSYLHOMOCYSTEINE TRANSPORTER"/>
    <property type="match status" value="1"/>
</dbReference>
<dbReference type="InterPro" id="IPR050638">
    <property type="entry name" value="AA-Vitamin_Transporters"/>
</dbReference>
<keyword evidence="3 6" id="KW-0812">Transmembrane</keyword>
<dbReference type="EMBL" id="CACVAU010000058">
    <property type="protein sequence ID" value="CAA6820020.1"/>
    <property type="molecule type" value="Genomic_DNA"/>
</dbReference>
<keyword evidence="2" id="KW-1003">Cell membrane</keyword>
<gene>
    <name evidence="8" type="ORF">HELGO_WM5045</name>
</gene>
<dbReference type="InterPro" id="IPR037185">
    <property type="entry name" value="EmrE-like"/>
</dbReference>
<accession>A0A6S6TTM5</accession>
<comment type="subcellular location">
    <subcellularLocation>
        <location evidence="1">Cell membrane</location>
        <topology evidence="1">Multi-pass membrane protein</topology>
    </subcellularLocation>
</comment>
<protein>
    <submittedName>
        <fullName evidence="8">EamA family transporter</fullName>
    </submittedName>
</protein>
<dbReference type="AlphaFoldDB" id="A0A6S6TTM5"/>
<feature type="transmembrane region" description="Helical" evidence="6">
    <location>
        <begin position="241"/>
        <end position="260"/>
    </location>
</feature>
<feature type="domain" description="EamA" evidence="7">
    <location>
        <begin position="7"/>
        <end position="139"/>
    </location>
</feature>
<feature type="transmembrane region" description="Helical" evidence="6">
    <location>
        <begin position="9"/>
        <end position="32"/>
    </location>
</feature>
<evidence type="ECO:0000256" key="1">
    <source>
        <dbReference type="ARBA" id="ARBA00004651"/>
    </source>
</evidence>